<name>A0A420ZD77_UNCK3</name>
<gene>
    <name evidence="4" type="ORF">DRH29_00930</name>
</gene>
<keyword evidence="1" id="KW-0808">Transferase</keyword>
<dbReference type="Gene3D" id="3.40.50.2000">
    <property type="entry name" value="Glycogen Phosphorylase B"/>
    <property type="match status" value="2"/>
</dbReference>
<evidence type="ECO:0000313" key="5">
    <source>
        <dbReference type="Proteomes" id="UP000281261"/>
    </source>
</evidence>
<evidence type="ECO:0000259" key="2">
    <source>
        <dbReference type="Pfam" id="PF00534"/>
    </source>
</evidence>
<sequence length="384" mass="44565">MNKSSYRIGIDARLFGTRQAAGIGIWVEELIGHLLKLDKVNQYIAIMLPETAEFFPFYANNLKKQIVRFPHYTYSEQFLYPRILKKMKLDLIHYTNFNTPIFFKGTKSIVSIYDLTLWFYPGRKQRSWFRRMIYRYVMKKSCENASRIIAISNKTKQDIIKFINIDPSKIDVVYAAAPKRRKVAIDARRADQIFSKHNISRPFFLYVGQWRQHKNLVRLIRAFALLKRQYNLDYQLVLVGQVDEYASEIPRVIKQLGLQDSVITTGYISDNNLSIFYDRAEIFVFPSLYEGFGIPPLEAMSAGTPVISSNASVMPEVLGDAAVYFDPTNIKDMADTMYKVASSFTIKKQLKDKGFKQIKKYSYTKMAREILAIYKKVLAEPSNT</sequence>
<dbReference type="FunFam" id="3.40.50.2000:FF:000119">
    <property type="entry name" value="Glycosyl transferase group 1"/>
    <property type="match status" value="1"/>
</dbReference>
<dbReference type="InterPro" id="IPR028098">
    <property type="entry name" value="Glyco_trans_4-like_N"/>
</dbReference>
<feature type="domain" description="Glycosyltransferase subfamily 4-like N-terminal" evidence="3">
    <location>
        <begin position="69"/>
        <end position="174"/>
    </location>
</feature>
<evidence type="ECO:0000259" key="3">
    <source>
        <dbReference type="Pfam" id="PF13439"/>
    </source>
</evidence>
<dbReference type="GO" id="GO:0016757">
    <property type="term" value="F:glycosyltransferase activity"/>
    <property type="evidence" value="ECO:0007669"/>
    <property type="project" value="InterPro"/>
</dbReference>
<dbReference type="Pfam" id="PF13439">
    <property type="entry name" value="Glyco_transf_4"/>
    <property type="match status" value="1"/>
</dbReference>
<dbReference type="EMBL" id="QMNG01000002">
    <property type="protein sequence ID" value="RLC37645.1"/>
    <property type="molecule type" value="Genomic_DNA"/>
</dbReference>
<proteinExistence type="predicted"/>
<dbReference type="InterPro" id="IPR001296">
    <property type="entry name" value="Glyco_trans_1"/>
</dbReference>
<evidence type="ECO:0000256" key="1">
    <source>
        <dbReference type="ARBA" id="ARBA00022679"/>
    </source>
</evidence>
<dbReference type="CDD" id="cd03809">
    <property type="entry name" value="GT4_MtfB-like"/>
    <property type="match status" value="1"/>
</dbReference>
<dbReference type="PANTHER" id="PTHR46401:SF2">
    <property type="entry name" value="GLYCOSYLTRANSFERASE WBBK-RELATED"/>
    <property type="match status" value="1"/>
</dbReference>
<dbReference type="GO" id="GO:0009103">
    <property type="term" value="P:lipopolysaccharide biosynthetic process"/>
    <property type="evidence" value="ECO:0007669"/>
    <property type="project" value="TreeGrafter"/>
</dbReference>
<comment type="caution">
    <text evidence="4">The sequence shown here is derived from an EMBL/GenBank/DDBJ whole genome shotgun (WGS) entry which is preliminary data.</text>
</comment>
<dbReference type="Proteomes" id="UP000281261">
    <property type="component" value="Unassembled WGS sequence"/>
</dbReference>
<accession>A0A420ZD77</accession>
<protein>
    <recommendedName>
        <fullName evidence="6">Glycosyltransferase family 1 protein</fullName>
    </recommendedName>
</protein>
<reference evidence="4 5" key="1">
    <citation type="submission" date="2018-06" db="EMBL/GenBank/DDBJ databases">
        <title>Extensive metabolic versatility and redundancy in microbially diverse, dynamic hydrothermal sediments.</title>
        <authorList>
            <person name="Dombrowski N."/>
            <person name="Teske A."/>
            <person name="Baker B.J."/>
        </authorList>
    </citation>
    <scope>NUCLEOTIDE SEQUENCE [LARGE SCALE GENOMIC DNA]</scope>
    <source>
        <strain evidence="4">B79_G16</strain>
    </source>
</reference>
<dbReference type="SUPFAM" id="SSF53756">
    <property type="entry name" value="UDP-Glycosyltransferase/glycogen phosphorylase"/>
    <property type="match status" value="1"/>
</dbReference>
<feature type="domain" description="Glycosyl transferase family 1" evidence="2">
    <location>
        <begin position="194"/>
        <end position="348"/>
    </location>
</feature>
<dbReference type="Pfam" id="PF00534">
    <property type="entry name" value="Glycos_transf_1"/>
    <property type="match status" value="1"/>
</dbReference>
<organism evidence="4 5">
    <name type="scientific">candidate division Kazan bacterium</name>
    <dbReference type="NCBI Taxonomy" id="2202143"/>
    <lineage>
        <taxon>Bacteria</taxon>
        <taxon>Bacteria division Kazan-3B-28</taxon>
    </lineage>
</organism>
<evidence type="ECO:0000313" key="4">
    <source>
        <dbReference type="EMBL" id="RLC37645.1"/>
    </source>
</evidence>
<evidence type="ECO:0008006" key="6">
    <source>
        <dbReference type="Google" id="ProtNLM"/>
    </source>
</evidence>
<dbReference type="PANTHER" id="PTHR46401">
    <property type="entry name" value="GLYCOSYLTRANSFERASE WBBK-RELATED"/>
    <property type="match status" value="1"/>
</dbReference>
<dbReference type="AlphaFoldDB" id="A0A420ZD77"/>